<evidence type="ECO:0000259" key="3">
    <source>
        <dbReference type="PROSITE" id="PS51186"/>
    </source>
</evidence>
<dbReference type="EC" id="2.3.1.-" evidence="4"/>
<keyword evidence="1 4" id="KW-0808">Transferase</keyword>
<evidence type="ECO:0000313" key="5">
    <source>
        <dbReference type="Proteomes" id="UP001597048"/>
    </source>
</evidence>
<dbReference type="SUPFAM" id="SSF55729">
    <property type="entry name" value="Acyl-CoA N-acyltransferases (Nat)"/>
    <property type="match status" value="1"/>
</dbReference>
<dbReference type="NCBIfam" id="NF007853">
    <property type="entry name" value="PRK10562.1"/>
    <property type="match status" value="1"/>
</dbReference>
<dbReference type="RefSeq" id="WP_379558930.1">
    <property type="nucleotide sequence ID" value="NZ_JBHTJS010000047.1"/>
</dbReference>
<feature type="domain" description="N-acetyltransferase" evidence="3">
    <location>
        <begin position="1"/>
        <end position="142"/>
    </location>
</feature>
<keyword evidence="2 4" id="KW-0012">Acyltransferase</keyword>
<dbReference type="PANTHER" id="PTHR43800:SF1">
    <property type="entry name" value="PEPTIDYL-LYSINE N-ACETYLTRANSFERASE YJAB"/>
    <property type="match status" value="1"/>
</dbReference>
<gene>
    <name evidence="4" type="ORF">ACFQ1C_12395</name>
</gene>
<accession>A0ABW3KIX1</accession>
<dbReference type="PROSITE" id="PS51186">
    <property type="entry name" value="GNAT"/>
    <property type="match status" value="1"/>
</dbReference>
<protein>
    <submittedName>
        <fullName evidence="4">N-acetyltransferase</fullName>
        <ecNumber evidence="4">2.3.1.-</ecNumber>
    </submittedName>
</protein>
<dbReference type="InterPro" id="IPR000182">
    <property type="entry name" value="GNAT_dom"/>
</dbReference>
<dbReference type="Pfam" id="PF13508">
    <property type="entry name" value="Acetyltransf_7"/>
    <property type="match status" value="1"/>
</dbReference>
<comment type="caution">
    <text evidence="4">The sequence shown here is derived from an EMBL/GenBank/DDBJ whole genome shotgun (WGS) entry which is preliminary data.</text>
</comment>
<evidence type="ECO:0000256" key="1">
    <source>
        <dbReference type="ARBA" id="ARBA00022679"/>
    </source>
</evidence>
<sequence>MIRHAMPNDADAILNVWLLASLQAHDFIPAAFWWQQQEAMRARYLPLAEIWVYERQNEVQGFVALVDNYLAALFVRPDCQQSGIGRALLDRAKQQRNQLSLKVFCENDIAVNFYRTQGFSVIAEGTDAATSQPELYMEYKSSANKQQLDYLCQHTSAINS</sequence>
<organism evidence="4 5">
    <name type="scientific">Oceanisphaera ostreae</name>
    <dbReference type="NCBI Taxonomy" id="914151"/>
    <lineage>
        <taxon>Bacteria</taxon>
        <taxon>Pseudomonadati</taxon>
        <taxon>Pseudomonadota</taxon>
        <taxon>Gammaproteobacteria</taxon>
        <taxon>Aeromonadales</taxon>
        <taxon>Aeromonadaceae</taxon>
        <taxon>Oceanisphaera</taxon>
    </lineage>
</organism>
<keyword evidence="5" id="KW-1185">Reference proteome</keyword>
<evidence type="ECO:0000313" key="4">
    <source>
        <dbReference type="EMBL" id="MFD1008953.1"/>
    </source>
</evidence>
<reference evidence="5" key="1">
    <citation type="journal article" date="2019" name="Int. J. Syst. Evol. Microbiol.">
        <title>The Global Catalogue of Microorganisms (GCM) 10K type strain sequencing project: providing services to taxonomists for standard genome sequencing and annotation.</title>
        <authorList>
            <consortium name="The Broad Institute Genomics Platform"/>
            <consortium name="The Broad Institute Genome Sequencing Center for Infectious Disease"/>
            <person name="Wu L."/>
            <person name="Ma J."/>
        </authorList>
    </citation>
    <scope>NUCLEOTIDE SEQUENCE [LARGE SCALE GENOMIC DNA]</scope>
    <source>
        <strain evidence="5">CCUG 60525</strain>
    </source>
</reference>
<dbReference type="EMBL" id="JBHTJS010000047">
    <property type="protein sequence ID" value="MFD1008953.1"/>
    <property type="molecule type" value="Genomic_DNA"/>
</dbReference>
<dbReference type="Proteomes" id="UP001597048">
    <property type="component" value="Unassembled WGS sequence"/>
</dbReference>
<evidence type="ECO:0000256" key="2">
    <source>
        <dbReference type="ARBA" id="ARBA00023315"/>
    </source>
</evidence>
<proteinExistence type="predicted"/>
<name>A0ABW3KIX1_9GAMM</name>
<dbReference type="CDD" id="cd04301">
    <property type="entry name" value="NAT_SF"/>
    <property type="match status" value="1"/>
</dbReference>
<dbReference type="InterPro" id="IPR016181">
    <property type="entry name" value="Acyl_CoA_acyltransferase"/>
</dbReference>
<dbReference type="Gene3D" id="3.40.630.30">
    <property type="match status" value="1"/>
</dbReference>
<dbReference type="PANTHER" id="PTHR43800">
    <property type="entry name" value="PEPTIDYL-LYSINE N-ACETYLTRANSFERASE YJAB"/>
    <property type="match status" value="1"/>
</dbReference>
<dbReference type="GO" id="GO:0016746">
    <property type="term" value="F:acyltransferase activity"/>
    <property type="evidence" value="ECO:0007669"/>
    <property type="project" value="UniProtKB-KW"/>
</dbReference>